<accession>A0A0R3M4U5</accession>
<dbReference type="RefSeq" id="WP_057833848.1">
    <property type="nucleotide sequence ID" value="NZ_LLXZ01000012.1"/>
</dbReference>
<organism evidence="1 2">
    <name type="scientific">Bradyrhizobium jicamae</name>
    <dbReference type="NCBI Taxonomy" id="280332"/>
    <lineage>
        <taxon>Bacteria</taxon>
        <taxon>Pseudomonadati</taxon>
        <taxon>Pseudomonadota</taxon>
        <taxon>Alphaproteobacteria</taxon>
        <taxon>Hyphomicrobiales</taxon>
        <taxon>Nitrobacteraceae</taxon>
        <taxon>Bradyrhizobium</taxon>
    </lineage>
</organism>
<sequence length="59" mass="6573">MKKTISVPEAGREYFDLGRNASYEAAKRGDIPTIRIGKILRVPVIALEEMLSPKRSEVA</sequence>
<gene>
    <name evidence="1" type="ORF">CQ12_11025</name>
</gene>
<dbReference type="OrthoDB" id="4954032at2"/>
<evidence type="ECO:0000313" key="2">
    <source>
        <dbReference type="Proteomes" id="UP000050863"/>
    </source>
</evidence>
<reference evidence="1 2" key="1">
    <citation type="submission" date="2014-03" db="EMBL/GenBank/DDBJ databases">
        <title>Bradyrhizobium valentinum sp. nov., isolated from effective nodules of Lupinus mariae-josephae, a lupine endemic of basic-lime soils in Eastern Spain.</title>
        <authorList>
            <person name="Duran D."/>
            <person name="Rey L."/>
            <person name="Navarro A."/>
            <person name="Busquets A."/>
            <person name="Imperial J."/>
            <person name="Ruiz-Argueso T."/>
        </authorList>
    </citation>
    <scope>NUCLEOTIDE SEQUENCE [LARGE SCALE GENOMIC DNA]</scope>
    <source>
        <strain evidence="1 2">PAC68</strain>
    </source>
</reference>
<dbReference type="Proteomes" id="UP000050863">
    <property type="component" value="Unassembled WGS sequence"/>
</dbReference>
<name>A0A0R3M4U5_9BRAD</name>
<keyword evidence="2" id="KW-1185">Reference proteome</keyword>
<evidence type="ECO:0008006" key="3">
    <source>
        <dbReference type="Google" id="ProtNLM"/>
    </source>
</evidence>
<dbReference type="EMBL" id="LLXZ01000012">
    <property type="protein sequence ID" value="KRR14654.1"/>
    <property type="molecule type" value="Genomic_DNA"/>
</dbReference>
<evidence type="ECO:0000313" key="1">
    <source>
        <dbReference type="EMBL" id="KRR14654.1"/>
    </source>
</evidence>
<dbReference type="STRING" id="280332.CQ12_11025"/>
<dbReference type="AlphaFoldDB" id="A0A0R3M4U5"/>
<comment type="caution">
    <text evidence="1">The sequence shown here is derived from an EMBL/GenBank/DDBJ whole genome shotgun (WGS) entry which is preliminary data.</text>
</comment>
<proteinExistence type="predicted"/>
<protein>
    <recommendedName>
        <fullName evidence="3">Helix-turn-helix domain-containing protein</fullName>
    </recommendedName>
</protein>